<evidence type="ECO:0000259" key="22">
    <source>
        <dbReference type="Pfam" id="PF00690"/>
    </source>
</evidence>
<dbReference type="InterPro" id="IPR006408">
    <property type="entry name" value="P-type_ATPase_IIB"/>
</dbReference>
<feature type="domain" description="Cation-transporting P-type ATPase C-terminal" evidence="21">
    <location>
        <begin position="1034"/>
        <end position="1208"/>
    </location>
</feature>
<keyword evidence="9 18" id="KW-0067">ATP-binding</keyword>
<dbReference type="SFLD" id="SFLDS00003">
    <property type="entry name" value="Haloacid_Dehalogenase"/>
    <property type="match status" value="1"/>
</dbReference>
<sequence>MASMEGGIAFDSEPTTSASDSGSEDAAISSSDSSEEKTTATTMTTTDSAPSATDNISDRAISTAPHYQDLLAACRENRRADLEVLINNRRANNNEVCRYTLGALLKEAVSHDSADIVAFCLQQNAIVYEDSLLWTVFAKDAFASYSVLIQHSAIDPNRVLPCYGDLLGVLIVENKLEGVRCCLENGANPNENLLEEYKTALAAAAERGNVAMVDLLLDHGAWTKDSGALVLAAESGHTEMVRFLLSKGLDINEMGVKGPLGDEELEEIGTALHKAISNNLTTGLKDGGGDTVKSDPGFMTRKKEYGENQLPPRKRKTFWHFAWMAFNDKMMILLTVLANVDLTLGIYQSISAAPGEPDVQWVEGVSIIVAVVVIVLATAINDFQMDCKFRLLNQKKEERDVIVVRSGRAQQISIHEIVVGDLVHLETGDVIPADGILIHGFSVQCDESSATGESDLIEKTPALKTNIDDSSGYDPFMLSGSKVSSGVGTSLVTSVGENSSFGKILMSLHSEVEETPLQQKLGVLAEYIVHVGLIVGGLFFLIIFIRYLVHLKGIEGGPKERGKSFLNAFILAITVVVIAVPEGLPLAVTMSLAYATARMLRDNNLVRLLKSCEVMGNATTICSDKTGTLTQNKMTVVAGRVGTCSPFSDENTAPGTGIKADAVSLRSAMTSLSGLTRELIKDSVFFNSTALEKGNGKEMQLVGTSTEVALIEFAQSNLQADSVIEERERAQIVELFPFNANRKCMAVVVRISSGSYRMFLKGAPEMVLQSSSRILVDSYSVISSQGLQDEIRNVLKADLRGFSGKSLRSIALAHRDFNHWPSQKLTGTESNDLLDELLQDMVLIGIFALRDPLRPEVTQSVRDCQSAGVSVRMVTGDTFLTAKAIALECGIYQPGGIAMDSSIFRKLSNSQFDMVLPRLQILSRSSPEDKLRLVSHLRRLGETVAVTGDGTNDALALKEADVGFAMGIQGTEVAKEASSIILMDDNFASIVKAMLWGRTVNDAAEKFLQFQFTINITAGILTIISALSGGTGASVFTVVQLLWINLIMDTFAALALATDRPTRRLLKRTPEPRGSPIVKVAMWKMIAGQSIYQLAVVFVLYYAGEQLFHCSTKVERHQVQTMTFNIYVWMQFFNMLNSRRVDNGWNFLDGIIHNYSFFFVQAVIIAGQVLIIFKGGEAFGTVALTGAQWGWSMLFGLLTFPVGFLVRLVPDRIVVVWKRLIHGCFPVLFRSRREREDSSSSLDKVPTAMVSVPKGDQYISLKSGLGSDKSRGERSERDGSFDLVRAIGGARSGSAHGVPGLEVHPDTCTNDTVISRREEV</sequence>
<evidence type="ECO:0000256" key="7">
    <source>
        <dbReference type="ARBA" id="ARBA00022741"/>
    </source>
</evidence>
<evidence type="ECO:0000256" key="17">
    <source>
        <dbReference type="PROSITE-ProRule" id="PRU00023"/>
    </source>
</evidence>
<dbReference type="SMART" id="SM00248">
    <property type="entry name" value="ANK"/>
    <property type="match status" value="3"/>
</dbReference>
<dbReference type="InterPro" id="IPR004014">
    <property type="entry name" value="ATPase_P-typ_cation-transptr_N"/>
</dbReference>
<dbReference type="InterPro" id="IPR002110">
    <property type="entry name" value="Ankyrin_rpt"/>
</dbReference>
<organism evidence="23 24">
    <name type="scientific">Aspergillus glaucus CBS 516.65</name>
    <dbReference type="NCBI Taxonomy" id="1160497"/>
    <lineage>
        <taxon>Eukaryota</taxon>
        <taxon>Fungi</taxon>
        <taxon>Dikarya</taxon>
        <taxon>Ascomycota</taxon>
        <taxon>Pezizomycotina</taxon>
        <taxon>Eurotiomycetes</taxon>
        <taxon>Eurotiomycetidae</taxon>
        <taxon>Eurotiales</taxon>
        <taxon>Aspergillaceae</taxon>
        <taxon>Aspergillus</taxon>
        <taxon>Aspergillus subgen. Aspergillus</taxon>
    </lineage>
</organism>
<feature type="repeat" description="ANK" evidence="17">
    <location>
        <begin position="224"/>
        <end position="256"/>
    </location>
</feature>
<dbReference type="InterPro" id="IPR001757">
    <property type="entry name" value="P_typ_ATPase"/>
</dbReference>
<dbReference type="SFLD" id="SFLDG00002">
    <property type="entry name" value="C1.7:_P-type_atpase_like"/>
    <property type="match status" value="1"/>
</dbReference>
<dbReference type="PROSITE" id="PS50088">
    <property type="entry name" value="ANK_REPEAT"/>
    <property type="match status" value="2"/>
</dbReference>
<evidence type="ECO:0000256" key="4">
    <source>
        <dbReference type="ARBA" id="ARBA00022568"/>
    </source>
</evidence>
<dbReference type="CDD" id="cd02081">
    <property type="entry name" value="P-type_ATPase_Ca_PMCA-like"/>
    <property type="match status" value="1"/>
</dbReference>
<comment type="caution">
    <text evidence="18">Lacks conserved residue(s) required for the propagation of feature annotation.</text>
</comment>
<evidence type="ECO:0000259" key="21">
    <source>
        <dbReference type="Pfam" id="PF00689"/>
    </source>
</evidence>
<dbReference type="SUPFAM" id="SSF81653">
    <property type="entry name" value="Calcium ATPase, transduction domain A"/>
    <property type="match status" value="1"/>
</dbReference>
<dbReference type="Gene3D" id="3.40.1110.10">
    <property type="entry name" value="Calcium-transporting ATPase, cytoplasmic domain N"/>
    <property type="match status" value="1"/>
</dbReference>
<dbReference type="Gene3D" id="1.25.40.20">
    <property type="entry name" value="Ankyrin repeat-containing domain"/>
    <property type="match status" value="1"/>
</dbReference>
<dbReference type="Gene3D" id="1.20.1110.10">
    <property type="entry name" value="Calcium-transporting ATPase, transmembrane domain"/>
    <property type="match status" value="1"/>
</dbReference>
<feature type="repeat" description="ANK" evidence="17">
    <location>
        <begin position="196"/>
        <end position="221"/>
    </location>
</feature>
<dbReference type="PANTHER" id="PTHR24093:SF369">
    <property type="entry name" value="CALCIUM-TRANSPORTING ATPASE"/>
    <property type="match status" value="1"/>
</dbReference>
<comment type="subcellular location">
    <subcellularLocation>
        <location evidence="18">Membrane</location>
        <topology evidence="18">Multi-pass membrane protein</topology>
    </subcellularLocation>
    <subcellularLocation>
        <location evidence="1">Vacuole membrane</location>
        <topology evidence="1">Multi-pass membrane protein</topology>
    </subcellularLocation>
</comment>
<dbReference type="GO" id="GO:0005774">
    <property type="term" value="C:vacuolar membrane"/>
    <property type="evidence" value="ECO:0007669"/>
    <property type="project" value="UniProtKB-SubCell"/>
</dbReference>
<dbReference type="Pfam" id="PF13246">
    <property type="entry name" value="Cation_ATPase"/>
    <property type="match status" value="1"/>
</dbReference>
<dbReference type="Pfam" id="PF00690">
    <property type="entry name" value="Cation_ATPase_N"/>
    <property type="match status" value="1"/>
</dbReference>
<feature type="domain" description="P-type ATPase A" evidence="20">
    <location>
        <begin position="398"/>
        <end position="506"/>
    </location>
</feature>
<keyword evidence="3" id="KW-0926">Vacuole</keyword>
<gene>
    <name evidence="23" type="ORF">ASPGLDRAFT_73054</name>
</gene>
<accession>A0A1L9VPM3</accession>
<evidence type="ECO:0000256" key="19">
    <source>
        <dbReference type="SAM" id="MobiDB-lite"/>
    </source>
</evidence>
<keyword evidence="14 18" id="KW-0472">Membrane</keyword>
<dbReference type="SUPFAM" id="SSF81665">
    <property type="entry name" value="Calcium ATPase, transmembrane domain M"/>
    <property type="match status" value="1"/>
</dbReference>
<dbReference type="InterPro" id="IPR023299">
    <property type="entry name" value="ATPase_P-typ_cyto_dom_N"/>
</dbReference>
<dbReference type="InterPro" id="IPR006068">
    <property type="entry name" value="ATPase_P-typ_cation-transptr_C"/>
</dbReference>
<dbReference type="PRINTS" id="PR00119">
    <property type="entry name" value="CATATPASE"/>
</dbReference>
<feature type="region of interest" description="Disordered" evidence="19">
    <location>
        <begin position="1291"/>
        <end position="1320"/>
    </location>
</feature>
<feature type="transmembrane region" description="Helical" evidence="18">
    <location>
        <begin position="527"/>
        <end position="549"/>
    </location>
</feature>
<evidence type="ECO:0000256" key="18">
    <source>
        <dbReference type="RuleBase" id="RU361146"/>
    </source>
</evidence>
<keyword evidence="17" id="KW-0040">ANK repeat</keyword>
<dbReference type="InterPro" id="IPR044492">
    <property type="entry name" value="P_typ_ATPase_HD_dom"/>
</dbReference>
<dbReference type="EC" id="7.2.2.10" evidence="18"/>
<evidence type="ECO:0000256" key="15">
    <source>
        <dbReference type="ARBA" id="ARBA00048694"/>
    </source>
</evidence>
<evidence type="ECO:0000313" key="24">
    <source>
        <dbReference type="Proteomes" id="UP000184300"/>
    </source>
</evidence>
<dbReference type="NCBIfam" id="TIGR01517">
    <property type="entry name" value="ATPase-IIB_Ca"/>
    <property type="match status" value="1"/>
</dbReference>
<protein>
    <recommendedName>
        <fullName evidence="18">Calcium-transporting ATPase</fullName>
        <ecNumber evidence="18">7.2.2.10</ecNumber>
    </recommendedName>
</protein>
<feature type="transmembrane region" description="Helical" evidence="18">
    <location>
        <begin position="1007"/>
        <end position="1027"/>
    </location>
</feature>
<dbReference type="Pfam" id="PF12796">
    <property type="entry name" value="Ank_2"/>
    <property type="match status" value="1"/>
</dbReference>
<keyword evidence="24" id="KW-1185">Reference proteome</keyword>
<dbReference type="InterPro" id="IPR059000">
    <property type="entry name" value="ATPase_P-type_domA"/>
</dbReference>
<keyword evidence="7 18" id="KW-0547">Nucleotide-binding</keyword>
<evidence type="ECO:0000256" key="16">
    <source>
        <dbReference type="ARBA" id="ARBA00059328"/>
    </source>
</evidence>
<dbReference type="STRING" id="1160497.A0A1L9VPM3"/>
<keyword evidence="10" id="KW-0460">Magnesium</keyword>
<dbReference type="GO" id="GO:0006874">
    <property type="term" value="P:intracellular calcium ion homeostasis"/>
    <property type="evidence" value="ECO:0007669"/>
    <property type="project" value="TreeGrafter"/>
</dbReference>
<dbReference type="Gene3D" id="3.40.50.1000">
    <property type="entry name" value="HAD superfamily/HAD-like"/>
    <property type="match status" value="1"/>
</dbReference>
<keyword evidence="11" id="KW-1278">Translocase</keyword>
<dbReference type="SUPFAM" id="SSF56784">
    <property type="entry name" value="HAD-like"/>
    <property type="match status" value="1"/>
</dbReference>
<feature type="compositionally biased region" description="Low complexity" evidence="19">
    <location>
        <begin position="39"/>
        <end position="54"/>
    </location>
</feature>
<evidence type="ECO:0000256" key="9">
    <source>
        <dbReference type="ARBA" id="ARBA00022840"/>
    </source>
</evidence>
<dbReference type="PRINTS" id="PR00120">
    <property type="entry name" value="HATPASE"/>
</dbReference>
<evidence type="ECO:0000313" key="23">
    <source>
        <dbReference type="EMBL" id="OJJ85841.1"/>
    </source>
</evidence>
<comment type="function">
    <text evidence="18">Catalyzes the hydrolysis of ATP coupled with the transport of calcium.</text>
</comment>
<dbReference type="InterPro" id="IPR023214">
    <property type="entry name" value="HAD_sf"/>
</dbReference>
<evidence type="ECO:0000256" key="3">
    <source>
        <dbReference type="ARBA" id="ARBA00022554"/>
    </source>
</evidence>
<dbReference type="GO" id="GO:0005524">
    <property type="term" value="F:ATP binding"/>
    <property type="evidence" value="ECO:0007669"/>
    <property type="project" value="UniProtKB-KW"/>
</dbReference>
<proteinExistence type="inferred from homology"/>
<evidence type="ECO:0000256" key="1">
    <source>
        <dbReference type="ARBA" id="ARBA00004128"/>
    </source>
</evidence>
<dbReference type="SUPFAM" id="SSF81660">
    <property type="entry name" value="Metal cation-transporting ATPase, ATP-binding domain N"/>
    <property type="match status" value="1"/>
</dbReference>
<dbReference type="EMBL" id="KV878893">
    <property type="protein sequence ID" value="OJJ85841.1"/>
    <property type="molecule type" value="Genomic_DNA"/>
</dbReference>
<feature type="transmembrane region" description="Helical" evidence="18">
    <location>
        <begin position="360"/>
        <end position="380"/>
    </location>
</feature>
<evidence type="ECO:0000256" key="8">
    <source>
        <dbReference type="ARBA" id="ARBA00022837"/>
    </source>
</evidence>
<keyword evidence="8 18" id="KW-0106">Calcium</keyword>
<evidence type="ECO:0000256" key="2">
    <source>
        <dbReference type="ARBA" id="ARBA00022448"/>
    </source>
</evidence>
<dbReference type="PROSITE" id="PS00154">
    <property type="entry name" value="ATPASE_E1_E2"/>
    <property type="match status" value="1"/>
</dbReference>
<dbReference type="InterPro" id="IPR023298">
    <property type="entry name" value="ATPase_P-typ_TM_dom_sf"/>
</dbReference>
<feature type="domain" description="Cation-transporting P-type ATPase N-terminal" evidence="22">
    <location>
        <begin position="300"/>
        <end position="338"/>
    </location>
</feature>
<dbReference type="Pfam" id="PF00122">
    <property type="entry name" value="E1-E2_ATPase"/>
    <property type="match status" value="1"/>
</dbReference>
<comment type="similarity">
    <text evidence="18">Belongs to the cation transport ATPase (P-type) (TC 3.A.3) family.</text>
</comment>
<dbReference type="InterPro" id="IPR036412">
    <property type="entry name" value="HAD-like_sf"/>
</dbReference>
<dbReference type="GeneID" id="34465911"/>
<evidence type="ECO:0000256" key="11">
    <source>
        <dbReference type="ARBA" id="ARBA00022967"/>
    </source>
</evidence>
<dbReference type="SFLD" id="SFLDF00027">
    <property type="entry name" value="p-type_atpase"/>
    <property type="match status" value="1"/>
</dbReference>
<keyword evidence="12 18" id="KW-1133">Transmembrane helix</keyword>
<dbReference type="Pfam" id="PF00689">
    <property type="entry name" value="Cation_ATPase_C"/>
    <property type="match status" value="1"/>
</dbReference>
<dbReference type="InterPro" id="IPR018303">
    <property type="entry name" value="ATPase_P-typ_P_site"/>
</dbReference>
<dbReference type="PROSITE" id="PS50297">
    <property type="entry name" value="ANK_REP_REGION"/>
    <property type="match status" value="2"/>
</dbReference>
<dbReference type="Gene3D" id="2.70.150.10">
    <property type="entry name" value="Calcium-transporting ATPase, cytoplasmic transduction domain A"/>
    <property type="match status" value="1"/>
</dbReference>
<dbReference type="FunFam" id="2.70.150.10:FF:000028">
    <property type="entry name" value="Calcium-transporting ATPase"/>
    <property type="match status" value="1"/>
</dbReference>
<keyword evidence="6" id="KW-0479">Metal-binding</keyword>
<dbReference type="GO" id="GO:0005388">
    <property type="term" value="F:P-type calcium transporter activity"/>
    <property type="evidence" value="ECO:0007669"/>
    <property type="project" value="UniProtKB-EC"/>
</dbReference>
<evidence type="ECO:0000256" key="6">
    <source>
        <dbReference type="ARBA" id="ARBA00022723"/>
    </source>
</evidence>
<dbReference type="GO" id="GO:0016887">
    <property type="term" value="F:ATP hydrolysis activity"/>
    <property type="evidence" value="ECO:0007669"/>
    <property type="project" value="InterPro"/>
</dbReference>
<dbReference type="VEuPathDB" id="FungiDB:ASPGLDRAFT_73054"/>
<dbReference type="PANTHER" id="PTHR24093">
    <property type="entry name" value="CATION TRANSPORTING ATPASE"/>
    <property type="match status" value="1"/>
</dbReference>
<keyword evidence="13 18" id="KW-0406">Ion transport</keyword>
<comment type="function">
    <text evidence="16">This magnesium-dependent enzyme catalyzes the hydrolysis of ATP coupled with the transport of calcium. Transports the calcium to the vacuole and participates in the control of the cytosolic free calcium.</text>
</comment>
<dbReference type="Proteomes" id="UP000184300">
    <property type="component" value="Unassembled WGS sequence"/>
</dbReference>
<evidence type="ECO:0000256" key="12">
    <source>
        <dbReference type="ARBA" id="ARBA00022989"/>
    </source>
</evidence>
<evidence type="ECO:0000259" key="20">
    <source>
        <dbReference type="Pfam" id="PF00122"/>
    </source>
</evidence>
<keyword evidence="4 18" id="KW-0109">Calcium transport</keyword>
<feature type="transmembrane region" description="Helical" evidence="18">
    <location>
        <begin position="1188"/>
        <end position="1209"/>
    </location>
</feature>
<feature type="transmembrane region" description="Helical" evidence="18">
    <location>
        <begin position="569"/>
        <end position="595"/>
    </location>
</feature>
<keyword evidence="5 18" id="KW-0812">Transmembrane</keyword>
<comment type="catalytic activity">
    <reaction evidence="15 18">
        <text>Ca(2+)(in) + ATP + H2O = Ca(2+)(out) + ADP + phosphate + H(+)</text>
        <dbReference type="Rhea" id="RHEA:18105"/>
        <dbReference type="ChEBI" id="CHEBI:15377"/>
        <dbReference type="ChEBI" id="CHEBI:15378"/>
        <dbReference type="ChEBI" id="CHEBI:29108"/>
        <dbReference type="ChEBI" id="CHEBI:30616"/>
        <dbReference type="ChEBI" id="CHEBI:43474"/>
        <dbReference type="ChEBI" id="CHEBI:456216"/>
        <dbReference type="EC" id="7.2.2.10"/>
    </reaction>
</comment>
<reference evidence="24" key="1">
    <citation type="journal article" date="2017" name="Genome Biol.">
        <title>Comparative genomics reveals high biological diversity and specific adaptations in the industrially and medically important fungal genus Aspergillus.</title>
        <authorList>
            <person name="de Vries R.P."/>
            <person name="Riley R."/>
            <person name="Wiebenga A."/>
            <person name="Aguilar-Osorio G."/>
            <person name="Amillis S."/>
            <person name="Uchima C.A."/>
            <person name="Anderluh G."/>
            <person name="Asadollahi M."/>
            <person name="Askin M."/>
            <person name="Barry K."/>
            <person name="Battaglia E."/>
            <person name="Bayram O."/>
            <person name="Benocci T."/>
            <person name="Braus-Stromeyer S.A."/>
            <person name="Caldana C."/>
            <person name="Canovas D."/>
            <person name="Cerqueira G.C."/>
            <person name="Chen F."/>
            <person name="Chen W."/>
            <person name="Choi C."/>
            <person name="Clum A."/>
            <person name="Dos Santos R.A."/>
            <person name="Damasio A.R."/>
            <person name="Diallinas G."/>
            <person name="Emri T."/>
            <person name="Fekete E."/>
            <person name="Flipphi M."/>
            <person name="Freyberg S."/>
            <person name="Gallo A."/>
            <person name="Gournas C."/>
            <person name="Habgood R."/>
            <person name="Hainaut M."/>
            <person name="Harispe M.L."/>
            <person name="Henrissat B."/>
            <person name="Hilden K.S."/>
            <person name="Hope R."/>
            <person name="Hossain A."/>
            <person name="Karabika E."/>
            <person name="Karaffa L."/>
            <person name="Karanyi Z."/>
            <person name="Krasevec N."/>
            <person name="Kuo A."/>
            <person name="Kusch H."/>
            <person name="LaButti K."/>
            <person name="Lagendijk E.L."/>
            <person name="Lapidus A."/>
            <person name="Levasseur A."/>
            <person name="Lindquist E."/>
            <person name="Lipzen A."/>
            <person name="Logrieco A.F."/>
            <person name="MacCabe A."/>
            <person name="Maekelae M.R."/>
            <person name="Malavazi I."/>
            <person name="Melin P."/>
            <person name="Meyer V."/>
            <person name="Mielnichuk N."/>
            <person name="Miskei M."/>
            <person name="Molnar A.P."/>
            <person name="Mule G."/>
            <person name="Ngan C.Y."/>
            <person name="Orejas M."/>
            <person name="Orosz E."/>
            <person name="Ouedraogo J.P."/>
            <person name="Overkamp K.M."/>
            <person name="Park H.-S."/>
            <person name="Perrone G."/>
            <person name="Piumi F."/>
            <person name="Punt P.J."/>
            <person name="Ram A.F."/>
            <person name="Ramon A."/>
            <person name="Rauscher S."/>
            <person name="Record E."/>
            <person name="Riano-Pachon D.M."/>
            <person name="Robert V."/>
            <person name="Roehrig J."/>
            <person name="Ruller R."/>
            <person name="Salamov A."/>
            <person name="Salih N.S."/>
            <person name="Samson R.A."/>
            <person name="Sandor E."/>
            <person name="Sanguinetti M."/>
            <person name="Schuetze T."/>
            <person name="Sepcic K."/>
            <person name="Shelest E."/>
            <person name="Sherlock G."/>
            <person name="Sophianopoulou V."/>
            <person name="Squina F.M."/>
            <person name="Sun H."/>
            <person name="Susca A."/>
            <person name="Todd R.B."/>
            <person name="Tsang A."/>
            <person name="Unkles S.E."/>
            <person name="van de Wiele N."/>
            <person name="van Rossen-Uffink D."/>
            <person name="Oliveira J.V."/>
            <person name="Vesth T.C."/>
            <person name="Visser J."/>
            <person name="Yu J.-H."/>
            <person name="Zhou M."/>
            <person name="Andersen M.R."/>
            <person name="Archer D.B."/>
            <person name="Baker S.E."/>
            <person name="Benoit I."/>
            <person name="Brakhage A.A."/>
            <person name="Braus G.H."/>
            <person name="Fischer R."/>
            <person name="Frisvad J.C."/>
            <person name="Goldman G.H."/>
            <person name="Houbraken J."/>
            <person name="Oakley B."/>
            <person name="Pocsi I."/>
            <person name="Scazzocchio C."/>
            <person name="Seiboth B."/>
            <person name="vanKuyk P.A."/>
            <person name="Wortman J."/>
            <person name="Dyer P.S."/>
            <person name="Grigoriev I.V."/>
        </authorList>
    </citation>
    <scope>NUCLEOTIDE SEQUENCE [LARGE SCALE GENOMIC DNA]</scope>
    <source>
        <strain evidence="24">CBS 516.65</strain>
    </source>
</reference>
<dbReference type="GO" id="GO:0046872">
    <property type="term" value="F:metal ion binding"/>
    <property type="evidence" value="ECO:0007669"/>
    <property type="project" value="UniProtKB-KW"/>
</dbReference>
<evidence type="ECO:0000256" key="5">
    <source>
        <dbReference type="ARBA" id="ARBA00022692"/>
    </source>
</evidence>
<evidence type="ECO:0000256" key="13">
    <source>
        <dbReference type="ARBA" id="ARBA00023065"/>
    </source>
</evidence>
<feature type="transmembrane region" description="Helical" evidence="18">
    <location>
        <begin position="1033"/>
        <end position="1056"/>
    </location>
</feature>
<dbReference type="RefSeq" id="XP_022402535.1">
    <property type="nucleotide sequence ID" value="XM_022549651.1"/>
</dbReference>
<keyword evidence="2 18" id="KW-0813">Transport</keyword>
<dbReference type="GO" id="GO:0005886">
    <property type="term" value="C:plasma membrane"/>
    <property type="evidence" value="ECO:0007669"/>
    <property type="project" value="TreeGrafter"/>
</dbReference>
<dbReference type="OrthoDB" id="3352408at2759"/>
<feature type="transmembrane region" description="Helical" evidence="18">
    <location>
        <begin position="1157"/>
        <end position="1176"/>
    </location>
</feature>
<feature type="region of interest" description="Disordered" evidence="19">
    <location>
        <begin position="1"/>
        <end position="56"/>
    </location>
</feature>
<feature type="compositionally biased region" description="Low complexity" evidence="19">
    <location>
        <begin position="15"/>
        <end position="32"/>
    </location>
</feature>
<dbReference type="InterPro" id="IPR036770">
    <property type="entry name" value="Ankyrin_rpt-contain_sf"/>
</dbReference>
<dbReference type="InterPro" id="IPR008250">
    <property type="entry name" value="ATPase_P-typ_transduc_dom_A_sf"/>
</dbReference>
<dbReference type="SUPFAM" id="SSF48403">
    <property type="entry name" value="Ankyrin repeat"/>
    <property type="match status" value="1"/>
</dbReference>
<evidence type="ECO:0000256" key="14">
    <source>
        <dbReference type="ARBA" id="ARBA00023136"/>
    </source>
</evidence>
<name>A0A1L9VPM3_ASPGL</name>
<dbReference type="NCBIfam" id="TIGR01494">
    <property type="entry name" value="ATPase_P-type"/>
    <property type="match status" value="2"/>
</dbReference>
<dbReference type="FunFam" id="3.40.50.1000:FF:000018">
    <property type="entry name" value="Calcium-transporting ATPase"/>
    <property type="match status" value="1"/>
</dbReference>
<evidence type="ECO:0000256" key="10">
    <source>
        <dbReference type="ARBA" id="ARBA00022842"/>
    </source>
</evidence>